<dbReference type="SUPFAM" id="SSF56935">
    <property type="entry name" value="Porins"/>
    <property type="match status" value="1"/>
</dbReference>
<feature type="signal peptide" evidence="3">
    <location>
        <begin position="1"/>
        <end position="22"/>
    </location>
</feature>
<proteinExistence type="inferred from homology"/>
<dbReference type="SUPFAM" id="SSF49464">
    <property type="entry name" value="Carboxypeptidase regulatory domain-like"/>
    <property type="match status" value="1"/>
</dbReference>
<evidence type="ECO:0000256" key="2">
    <source>
        <dbReference type="PROSITE-ProRule" id="PRU01360"/>
    </source>
</evidence>
<dbReference type="Proteomes" id="UP001055105">
    <property type="component" value="Unassembled WGS sequence"/>
</dbReference>
<evidence type="ECO:0000256" key="1">
    <source>
        <dbReference type="ARBA" id="ARBA00022729"/>
    </source>
</evidence>
<dbReference type="InterPro" id="IPR012910">
    <property type="entry name" value="Plug_dom"/>
</dbReference>
<feature type="chain" id="PRO_5041271049" evidence="3">
    <location>
        <begin position="23"/>
        <end position="1044"/>
    </location>
</feature>
<dbReference type="Pfam" id="PF07715">
    <property type="entry name" value="Plug"/>
    <property type="match status" value="1"/>
</dbReference>
<protein>
    <submittedName>
        <fullName evidence="5">SusC/RagA family TonB-linked outer membrane protein</fullName>
    </submittedName>
</protein>
<reference evidence="5" key="1">
    <citation type="submission" date="2022-01" db="EMBL/GenBank/DDBJ databases">
        <title>Novel bile acid biosynthetic pathways are enriched in the microbiome of centenarians.</title>
        <authorList>
            <person name="Sato Y."/>
            <person name="Atarashi K."/>
            <person name="Plichta R.D."/>
            <person name="Arai Y."/>
            <person name="Sasajima S."/>
            <person name="Kearney M.S."/>
            <person name="Suda W."/>
            <person name="Takeshita K."/>
            <person name="Sasaki T."/>
            <person name="Okamoto S."/>
            <person name="Skelly N.A."/>
            <person name="Okamura Y."/>
            <person name="Vlamakis H."/>
            <person name="Li Y."/>
            <person name="Tanoue T."/>
            <person name="Takei H."/>
            <person name="Nittono H."/>
            <person name="Narushima S."/>
            <person name="Irie J."/>
            <person name="Itoh H."/>
            <person name="Moriya K."/>
            <person name="Sugiura Y."/>
            <person name="Suematsu M."/>
            <person name="Moritoki N."/>
            <person name="Shibata S."/>
            <person name="Littman R.D."/>
            <person name="Fischbach A.M."/>
            <person name="Uwamino Y."/>
            <person name="Inoue T."/>
            <person name="Honda A."/>
            <person name="Hattori M."/>
            <person name="Murai T."/>
            <person name="Xavier J.R."/>
            <person name="Hirose N."/>
            <person name="Honda K."/>
        </authorList>
    </citation>
    <scope>NUCLEOTIDE SEQUENCE</scope>
    <source>
        <strain evidence="5">CE91-St16</strain>
    </source>
</reference>
<gene>
    <name evidence="5" type="ORF">CE91St16_12270</name>
</gene>
<comment type="similarity">
    <text evidence="2">Belongs to the TonB-dependent receptor family.</text>
</comment>
<keyword evidence="2" id="KW-1134">Transmembrane beta strand</keyword>
<keyword evidence="2" id="KW-0472">Membrane</keyword>
<comment type="caution">
    <text evidence="5">The sequence shown here is derived from an EMBL/GenBank/DDBJ whole genome shotgun (WGS) entry which is preliminary data.</text>
</comment>
<accession>A0AA37KNU6</accession>
<dbReference type="NCBIfam" id="TIGR04056">
    <property type="entry name" value="OMP_RagA_SusC"/>
    <property type="match status" value="1"/>
</dbReference>
<evidence type="ECO:0000313" key="5">
    <source>
        <dbReference type="EMBL" id="GKI18319.1"/>
    </source>
</evidence>
<dbReference type="PANTHER" id="PTHR30069:SF29">
    <property type="entry name" value="HEMOGLOBIN AND HEMOGLOBIN-HAPTOGLOBIN-BINDING PROTEIN 1-RELATED"/>
    <property type="match status" value="1"/>
</dbReference>
<sequence>MKICTNFLNLLKVCMCVALAFAALETRAQGEAFTVSGTVKDASGQPVIGATVFDTTTQKGDVTSTTGSFSLQVVPGSVLKVSFVGYAEQSAKVVAGKTTYDFVLESDALEIEELVVVGYGTQKKASLTGAISAINNEEIITTKNENVQNMLTGKVAGLRVRQNSSEPGQFNTSMDIRGFGAPLIVIDGVPRDNMARLDPEDIEQVSVLKDASAAIYGVKGGNGVVLITTKKGNKGKININYSGNISWQKPSNFPDLVDAADWMTLYNEKYAMHSVDNMSPVPQYSQEDIAAYRNGEKKSYNWKDAVFRNSAPQTQHTVSASGGNDKVTFYTSLGYQYQESFLQHTPITYDKYTLRANINAKIAKNLTLDVNLAGHMDEKKMSNFSSSDIVRSTWLFTPLDPFYYDDEQTMYHTKDDNTGIVNPLAMIDKDANGYQSLISRWFQSAFSLRWDMPFLPGLYAKGFFSYDYIMNDNKFYRKAFNTYTSTGAATSFLKGDAHDYFVQRNYYGKEHRQWHVQVGYDRTFGRHSVSGMLLFEDQHKVGDNFYGSREVVLPMDQVFVGDGETQKFNQSSDKKALYDYAYQSLVGRFNYDFGGKYLAEFVFRYDASSRFPAGDLRWGFFPSASVGWRISEENFWKNSSLDFIENLKLRASYGKMGYDDELNFEFLTGFTYPSGGAVLGGDYVNGSVPKGIANKDITWYTIKLFDVGLDFSAWNGKLGLTFDYFRRDRDGLYATRNLSLPGSVGASLPKENLNSDRDTGFELELSHRNRVGDFSYEVKGNVSFTRRKTLYYERAESGNSFLNWRGNNNDRFNNIWWGYGEGGRITSWDQLYYNPVYIGRGSVMGDYLYEDWNGDGWINDLDVHPIGYTDLVPMVNFGLTISASWKGIDLSMLWQGAGNRYVIPREFLQEPLWSRTNAISKHMDRWHPADPTANPYDPATKWVAGEYGYTGSTATPNSEHALQNARYLRLKNLEIGYSLPKKWLTKVGIENVRIYASAYNLLTITGLDYIDPEFYIHPSENSITNLGYFYPINKTYTIGLNVKF</sequence>
<keyword evidence="2" id="KW-0813">Transport</keyword>
<dbReference type="PANTHER" id="PTHR30069">
    <property type="entry name" value="TONB-DEPENDENT OUTER MEMBRANE RECEPTOR"/>
    <property type="match status" value="1"/>
</dbReference>
<dbReference type="Gene3D" id="2.60.40.1120">
    <property type="entry name" value="Carboxypeptidase-like, regulatory domain"/>
    <property type="match status" value="1"/>
</dbReference>
<keyword evidence="1 3" id="KW-0732">Signal</keyword>
<dbReference type="NCBIfam" id="TIGR04057">
    <property type="entry name" value="SusC_RagA_signa"/>
    <property type="match status" value="1"/>
</dbReference>
<comment type="subcellular location">
    <subcellularLocation>
        <location evidence="2">Cell outer membrane</location>
        <topology evidence="2">Multi-pass membrane protein</topology>
    </subcellularLocation>
</comment>
<name>A0AA37KNU6_9BACT</name>
<dbReference type="EMBL" id="BQOL01000001">
    <property type="protein sequence ID" value="GKI18319.1"/>
    <property type="molecule type" value="Genomic_DNA"/>
</dbReference>
<dbReference type="GO" id="GO:0044718">
    <property type="term" value="P:siderophore transmembrane transport"/>
    <property type="evidence" value="ECO:0007669"/>
    <property type="project" value="TreeGrafter"/>
</dbReference>
<dbReference type="InterPro" id="IPR039426">
    <property type="entry name" value="TonB-dep_rcpt-like"/>
</dbReference>
<dbReference type="AlphaFoldDB" id="A0AA37KNU6"/>
<dbReference type="RefSeq" id="WP_244076278.1">
    <property type="nucleotide sequence ID" value="NZ_AP025581.1"/>
</dbReference>
<dbReference type="InterPro" id="IPR008969">
    <property type="entry name" value="CarboxyPept-like_regulatory"/>
</dbReference>
<dbReference type="InterPro" id="IPR037066">
    <property type="entry name" value="Plug_dom_sf"/>
</dbReference>
<dbReference type="GO" id="GO:0015344">
    <property type="term" value="F:siderophore uptake transmembrane transporter activity"/>
    <property type="evidence" value="ECO:0007669"/>
    <property type="project" value="TreeGrafter"/>
</dbReference>
<keyword evidence="2" id="KW-0812">Transmembrane</keyword>
<dbReference type="Gene3D" id="2.170.130.10">
    <property type="entry name" value="TonB-dependent receptor, plug domain"/>
    <property type="match status" value="1"/>
</dbReference>
<feature type="domain" description="TonB-dependent receptor plug" evidence="4">
    <location>
        <begin position="124"/>
        <end position="224"/>
    </location>
</feature>
<dbReference type="GO" id="GO:0009279">
    <property type="term" value="C:cell outer membrane"/>
    <property type="evidence" value="ECO:0007669"/>
    <property type="project" value="UniProtKB-SubCell"/>
</dbReference>
<dbReference type="InterPro" id="IPR023996">
    <property type="entry name" value="TonB-dep_OMP_SusC/RagA"/>
</dbReference>
<dbReference type="InterPro" id="IPR023997">
    <property type="entry name" value="TonB-dep_OMP_SusC/RagA_CS"/>
</dbReference>
<dbReference type="Pfam" id="PF13715">
    <property type="entry name" value="CarbopepD_reg_2"/>
    <property type="match status" value="1"/>
</dbReference>
<evidence type="ECO:0000256" key="3">
    <source>
        <dbReference type="SAM" id="SignalP"/>
    </source>
</evidence>
<evidence type="ECO:0000259" key="4">
    <source>
        <dbReference type="Pfam" id="PF07715"/>
    </source>
</evidence>
<evidence type="ECO:0000313" key="6">
    <source>
        <dbReference type="Proteomes" id="UP001055105"/>
    </source>
</evidence>
<organism evidence="5 6">
    <name type="scientific">Alistipes finegoldii</name>
    <dbReference type="NCBI Taxonomy" id="214856"/>
    <lineage>
        <taxon>Bacteria</taxon>
        <taxon>Pseudomonadati</taxon>
        <taxon>Bacteroidota</taxon>
        <taxon>Bacteroidia</taxon>
        <taxon>Bacteroidales</taxon>
        <taxon>Rikenellaceae</taxon>
        <taxon>Alistipes</taxon>
    </lineage>
</organism>
<dbReference type="PROSITE" id="PS52016">
    <property type="entry name" value="TONB_DEPENDENT_REC_3"/>
    <property type="match status" value="1"/>
</dbReference>
<keyword evidence="2" id="KW-0998">Cell outer membrane</keyword>